<dbReference type="AlphaFoldDB" id="A0A1E7FH85"/>
<dbReference type="EMBL" id="KV784357">
    <property type="protein sequence ID" value="OEU17532.1"/>
    <property type="molecule type" value="Genomic_DNA"/>
</dbReference>
<dbReference type="Proteomes" id="UP000095751">
    <property type="component" value="Unassembled WGS sequence"/>
</dbReference>
<keyword evidence="4" id="KW-1185">Reference proteome</keyword>
<dbReference type="InterPro" id="IPR049492">
    <property type="entry name" value="BD-FAE-like_dom"/>
</dbReference>
<dbReference type="InterPro" id="IPR050300">
    <property type="entry name" value="GDXG_lipolytic_enzyme"/>
</dbReference>
<dbReference type="PANTHER" id="PTHR48081">
    <property type="entry name" value="AB HYDROLASE SUPERFAMILY PROTEIN C4A8.06C"/>
    <property type="match status" value="1"/>
</dbReference>
<dbReference type="GO" id="GO:0016787">
    <property type="term" value="F:hydrolase activity"/>
    <property type="evidence" value="ECO:0007669"/>
    <property type="project" value="UniProtKB-KW"/>
</dbReference>
<dbReference type="SUPFAM" id="SSF53474">
    <property type="entry name" value="alpha/beta-Hydrolases"/>
    <property type="match status" value="1"/>
</dbReference>
<dbReference type="Pfam" id="PF20434">
    <property type="entry name" value="BD-FAE"/>
    <property type="match status" value="1"/>
</dbReference>
<gene>
    <name evidence="3" type="ORF">FRACYDRAFT_260908</name>
</gene>
<dbReference type="KEGG" id="fcy:FRACYDRAFT_260908"/>
<sequence>MLDDTIYDMCAPLLDPKLSKFAWYYFVVSDRVSVRYADDSIRQQIDVYRSCQRDIQHEGQREPLLDREGIGRGGEMTCRSNAPVLIFCTGGAWLIGYKMWGTLLARALTATGVVVVIPDMQNYPSVYIPDMVHDVDLAIDWTFKNIAEYGGDPTNIVLVGQSAGGHVAMMAVLKKIRRIQVENNIASATQESIGAERRGLEDDNLTGKWMPSDLKGFAVISSPLNLRAMTEGFRRHGFNDDTMDRMFGFEKDKYDPFLALQEILREEQVQILSNELPPIHIYHGTDDKTVPYEVSETFHQELSNHMTGENYVSFVSYSGWSHTDPILEGPMDADHRLHRDLFNDVKNWTDSSNLIWPDDPIMNDRLCPHFMIQIGRFFNPF</sequence>
<evidence type="ECO:0000313" key="4">
    <source>
        <dbReference type="Proteomes" id="UP000095751"/>
    </source>
</evidence>
<dbReference type="InParanoid" id="A0A1E7FH85"/>
<name>A0A1E7FH85_9STRA</name>
<accession>A0A1E7FH85</accession>
<organism evidence="3 4">
    <name type="scientific">Fragilariopsis cylindrus CCMP1102</name>
    <dbReference type="NCBI Taxonomy" id="635003"/>
    <lineage>
        <taxon>Eukaryota</taxon>
        <taxon>Sar</taxon>
        <taxon>Stramenopiles</taxon>
        <taxon>Ochrophyta</taxon>
        <taxon>Bacillariophyta</taxon>
        <taxon>Bacillariophyceae</taxon>
        <taxon>Bacillariophycidae</taxon>
        <taxon>Bacillariales</taxon>
        <taxon>Bacillariaceae</taxon>
        <taxon>Fragilariopsis</taxon>
    </lineage>
</organism>
<reference evidence="3 4" key="1">
    <citation type="submission" date="2016-09" db="EMBL/GenBank/DDBJ databases">
        <title>Extensive genetic diversity and differential bi-allelic expression allows diatom success in the polar Southern Ocean.</title>
        <authorList>
            <consortium name="DOE Joint Genome Institute"/>
            <person name="Mock T."/>
            <person name="Otillar R.P."/>
            <person name="Strauss J."/>
            <person name="Dupont C."/>
            <person name="Frickenhaus S."/>
            <person name="Maumus F."/>
            <person name="Mcmullan M."/>
            <person name="Sanges R."/>
            <person name="Schmutz J."/>
            <person name="Toseland A."/>
            <person name="Valas R."/>
            <person name="Veluchamy A."/>
            <person name="Ward B.J."/>
            <person name="Allen A."/>
            <person name="Barry K."/>
            <person name="Falciatore A."/>
            <person name="Ferrante M."/>
            <person name="Fortunato A.E."/>
            <person name="Gloeckner G."/>
            <person name="Gruber A."/>
            <person name="Hipkin R."/>
            <person name="Janech M."/>
            <person name="Kroth P."/>
            <person name="Leese F."/>
            <person name="Lindquist E."/>
            <person name="Lyon B.R."/>
            <person name="Martin J."/>
            <person name="Mayer C."/>
            <person name="Parker M."/>
            <person name="Quesneville H."/>
            <person name="Raymond J."/>
            <person name="Uhlig C."/>
            <person name="Valentin K.U."/>
            <person name="Worden A.Z."/>
            <person name="Armbrust E.V."/>
            <person name="Bowler C."/>
            <person name="Green B."/>
            <person name="Moulton V."/>
            <person name="Van Oosterhout C."/>
            <person name="Grigoriev I."/>
        </authorList>
    </citation>
    <scope>NUCLEOTIDE SEQUENCE [LARGE SCALE GENOMIC DNA]</scope>
    <source>
        <strain evidence="3 4">CCMP1102</strain>
    </source>
</reference>
<evidence type="ECO:0000313" key="3">
    <source>
        <dbReference type="EMBL" id="OEU17532.1"/>
    </source>
</evidence>
<evidence type="ECO:0000256" key="1">
    <source>
        <dbReference type="ARBA" id="ARBA00022801"/>
    </source>
</evidence>
<dbReference type="Gene3D" id="3.40.50.1820">
    <property type="entry name" value="alpha/beta hydrolase"/>
    <property type="match status" value="1"/>
</dbReference>
<feature type="domain" description="BD-FAE-like" evidence="2">
    <location>
        <begin position="80"/>
        <end position="302"/>
    </location>
</feature>
<dbReference type="InterPro" id="IPR029058">
    <property type="entry name" value="AB_hydrolase_fold"/>
</dbReference>
<proteinExistence type="predicted"/>
<evidence type="ECO:0000259" key="2">
    <source>
        <dbReference type="Pfam" id="PF20434"/>
    </source>
</evidence>
<dbReference type="PANTHER" id="PTHR48081:SF33">
    <property type="entry name" value="KYNURENINE FORMAMIDASE"/>
    <property type="match status" value="1"/>
</dbReference>
<dbReference type="OrthoDB" id="6495301at2759"/>
<keyword evidence="1 3" id="KW-0378">Hydrolase</keyword>
<protein>
    <submittedName>
        <fullName evidence="3">Alpha/beta-hydrolase</fullName>
    </submittedName>
</protein>